<keyword evidence="2" id="KW-0677">Repeat</keyword>
<evidence type="ECO:0000256" key="2">
    <source>
        <dbReference type="ARBA" id="ARBA00022737"/>
    </source>
</evidence>
<evidence type="ECO:0000256" key="4">
    <source>
        <dbReference type="PIRNR" id="PIRNR004692"/>
    </source>
</evidence>
<evidence type="ECO:0000259" key="8">
    <source>
        <dbReference type="PROSITE" id="PS51371"/>
    </source>
</evidence>
<dbReference type="Pfam" id="PF01380">
    <property type="entry name" value="SIS"/>
    <property type="match status" value="1"/>
</dbReference>
<dbReference type="SUPFAM" id="SSF53697">
    <property type="entry name" value="SIS domain"/>
    <property type="match status" value="1"/>
</dbReference>
<dbReference type="PANTHER" id="PTHR42745">
    <property type="match status" value="1"/>
</dbReference>
<dbReference type="InterPro" id="IPR046348">
    <property type="entry name" value="SIS_dom_sf"/>
</dbReference>
<dbReference type="GO" id="GO:0097367">
    <property type="term" value="F:carbohydrate derivative binding"/>
    <property type="evidence" value="ECO:0007669"/>
    <property type="project" value="InterPro"/>
</dbReference>
<organism evidence="10">
    <name type="scientific">Leptotrichia rugosa</name>
    <dbReference type="NCBI Taxonomy" id="3239302"/>
    <lineage>
        <taxon>Bacteria</taxon>
        <taxon>Fusobacteriati</taxon>
        <taxon>Fusobacteriota</taxon>
        <taxon>Fusobacteriia</taxon>
        <taxon>Fusobacteriales</taxon>
        <taxon>Leptotrichiaceae</taxon>
        <taxon>Leptotrichia</taxon>
    </lineage>
</organism>
<evidence type="ECO:0000256" key="6">
    <source>
        <dbReference type="PROSITE-ProRule" id="PRU00703"/>
    </source>
</evidence>
<evidence type="ECO:0000256" key="5">
    <source>
        <dbReference type="PIRSR" id="PIRSR004692-3"/>
    </source>
</evidence>
<dbReference type="InterPro" id="IPR050986">
    <property type="entry name" value="GutQ/KpsF_isomerases"/>
</dbReference>
<keyword evidence="7" id="KW-0175">Coiled coil</keyword>
<name>A0AB39VE12_9FUSO</name>
<dbReference type="PROSITE" id="PS51371">
    <property type="entry name" value="CBS"/>
    <property type="match status" value="2"/>
</dbReference>
<feature type="domain" description="CBS" evidence="8">
    <location>
        <begin position="278"/>
        <end position="329"/>
    </location>
</feature>
<dbReference type="PROSITE" id="PS51464">
    <property type="entry name" value="SIS"/>
    <property type="match status" value="1"/>
</dbReference>
<protein>
    <submittedName>
        <fullName evidence="10">SIS domain-containing protein</fullName>
    </submittedName>
</protein>
<dbReference type="SUPFAM" id="SSF54631">
    <property type="entry name" value="CBS-domain pair"/>
    <property type="match status" value="1"/>
</dbReference>
<dbReference type="InterPro" id="IPR004800">
    <property type="entry name" value="KdsD/KpsF-type"/>
</dbReference>
<dbReference type="InterPro" id="IPR000644">
    <property type="entry name" value="CBS_dom"/>
</dbReference>
<dbReference type="Gene3D" id="3.40.50.10490">
    <property type="entry name" value="Glucose-6-phosphate isomerase like protein, domain 1"/>
    <property type="match status" value="1"/>
</dbReference>
<dbReference type="InterPro" id="IPR046342">
    <property type="entry name" value="CBS_dom_sf"/>
</dbReference>
<dbReference type="NCBIfam" id="TIGR00393">
    <property type="entry name" value="kpsF"/>
    <property type="match status" value="1"/>
</dbReference>
<dbReference type="CDD" id="cd04604">
    <property type="entry name" value="CBS_pair_SIS_assoc"/>
    <property type="match status" value="1"/>
</dbReference>
<dbReference type="FunFam" id="3.40.50.10490:FF:000011">
    <property type="entry name" value="Arabinose 5-phosphate isomerase"/>
    <property type="match status" value="1"/>
</dbReference>
<dbReference type="PIRSF" id="PIRSF004692">
    <property type="entry name" value="KdsD_KpsF"/>
    <property type="match status" value="1"/>
</dbReference>
<dbReference type="RefSeq" id="WP_369710438.1">
    <property type="nucleotide sequence ID" value="NZ_CP165644.1"/>
</dbReference>
<comment type="similarity">
    <text evidence="1 4">Belongs to the SIS family. GutQ/KpsF subfamily.</text>
</comment>
<feature type="coiled-coil region" evidence="7">
    <location>
        <begin position="14"/>
        <end position="41"/>
    </location>
</feature>
<dbReference type="GO" id="GO:0005975">
    <property type="term" value="P:carbohydrate metabolic process"/>
    <property type="evidence" value="ECO:0007669"/>
    <property type="project" value="InterPro"/>
</dbReference>
<evidence type="ECO:0000256" key="1">
    <source>
        <dbReference type="ARBA" id="ARBA00008165"/>
    </source>
</evidence>
<dbReference type="GO" id="GO:1901135">
    <property type="term" value="P:carbohydrate derivative metabolic process"/>
    <property type="evidence" value="ECO:0007669"/>
    <property type="project" value="InterPro"/>
</dbReference>
<feature type="domain" description="SIS" evidence="9">
    <location>
        <begin position="38"/>
        <end position="182"/>
    </location>
</feature>
<feature type="site" description="Catalytically relevant" evidence="5">
    <location>
        <position position="57"/>
    </location>
</feature>
<evidence type="ECO:0000256" key="3">
    <source>
        <dbReference type="ARBA" id="ARBA00023122"/>
    </source>
</evidence>
<dbReference type="KEGG" id="lrug:AB8B22_05985"/>
<evidence type="ECO:0000313" key="10">
    <source>
        <dbReference type="EMBL" id="XDU65977.1"/>
    </source>
</evidence>
<reference evidence="10" key="1">
    <citation type="submission" date="2024-07" db="EMBL/GenBank/DDBJ databases">
        <authorList>
            <person name="Li X.-J."/>
            <person name="Wang X."/>
        </authorList>
    </citation>
    <scope>NUCLEOTIDE SEQUENCE</scope>
    <source>
        <strain evidence="10">HSP-334</strain>
    </source>
</reference>
<dbReference type="AlphaFoldDB" id="A0AB39VE12"/>
<dbReference type="Gene3D" id="3.10.580.10">
    <property type="entry name" value="CBS-domain"/>
    <property type="match status" value="1"/>
</dbReference>
<proteinExistence type="inferred from homology"/>
<dbReference type="EMBL" id="CP165644">
    <property type="protein sequence ID" value="XDU65977.1"/>
    <property type="molecule type" value="Genomic_DNA"/>
</dbReference>
<feature type="domain" description="CBS" evidence="8">
    <location>
        <begin position="208"/>
        <end position="269"/>
    </location>
</feature>
<gene>
    <name evidence="10" type="ORF">AB8B22_05985</name>
</gene>
<feature type="site" description="Catalytically relevant" evidence="5">
    <location>
        <position position="109"/>
    </location>
</feature>
<accession>A0AB39VE12</accession>
<dbReference type="CDD" id="cd05014">
    <property type="entry name" value="SIS_Kpsf"/>
    <property type="match status" value="1"/>
</dbReference>
<sequence>MKNKNKIDVIDEGKKVFEIEIDELKKVRNKVDENFEKLVNMIFNLEKNKVVITGIGKSGIIGEKIAATLASTGTSAIFVNSAEALHGDLGMISCGDIVIAISNSGNSDEVLSILDPIKKIGAKIVSLTGNKNSALAKHSEVVVNIGVDKEACPIGQAPTSSTTVTLVMGDAIASSLMKLRNFTKNDFAKYHPGGSLGKRLLLHVSDLMHIGDELPVLCEDDPIENVIMTLTKKKMGAVCISENGRINGKLKGIITEGDIRRALQHKEKFFGYKAKDIMTKSPIFIHKEAMALEALKLMENRKNEIGVLPVTEDGKVIGIIRVHDLVGLK</sequence>
<dbReference type="Pfam" id="PF00571">
    <property type="entry name" value="CBS"/>
    <property type="match status" value="2"/>
</dbReference>
<dbReference type="GO" id="GO:0019146">
    <property type="term" value="F:arabinose-5-phosphate isomerase activity"/>
    <property type="evidence" value="ECO:0007669"/>
    <property type="project" value="UniProtKB-ARBA"/>
</dbReference>
<keyword evidence="3 6" id="KW-0129">CBS domain</keyword>
<feature type="site" description="Catalytically relevant" evidence="5">
    <location>
        <position position="191"/>
    </location>
</feature>
<feature type="site" description="Catalytically relevant" evidence="5">
    <location>
        <position position="150"/>
    </location>
</feature>
<dbReference type="InterPro" id="IPR001347">
    <property type="entry name" value="SIS_dom"/>
</dbReference>
<dbReference type="PANTHER" id="PTHR42745:SF1">
    <property type="entry name" value="ARABINOSE 5-PHOSPHATE ISOMERASE KDSD"/>
    <property type="match status" value="1"/>
</dbReference>
<evidence type="ECO:0000259" key="9">
    <source>
        <dbReference type="PROSITE" id="PS51464"/>
    </source>
</evidence>
<evidence type="ECO:0000256" key="7">
    <source>
        <dbReference type="SAM" id="Coils"/>
    </source>
</evidence>
<dbReference type="InterPro" id="IPR035474">
    <property type="entry name" value="SIS_Kpsf"/>
</dbReference>